<reference evidence="1" key="1">
    <citation type="submission" date="2022-07" db="EMBL/GenBank/DDBJ databases">
        <authorList>
            <person name="Trinca V."/>
            <person name="Uliana J.V.C."/>
            <person name="Torres T.T."/>
            <person name="Ward R.J."/>
            <person name="Monesi N."/>
        </authorList>
    </citation>
    <scope>NUCLEOTIDE SEQUENCE</scope>
    <source>
        <strain evidence="1">HSMRA1968</strain>
        <tissue evidence="1">Whole embryos</tissue>
    </source>
</reference>
<dbReference type="NCBIfam" id="NF045496">
    <property type="entry name" value="FormamaseFmdA"/>
    <property type="match status" value="1"/>
</dbReference>
<dbReference type="OrthoDB" id="9975579at2759"/>
<keyword evidence="2" id="KW-1185">Reference proteome</keyword>
<dbReference type="Proteomes" id="UP001151699">
    <property type="component" value="Chromosome C"/>
</dbReference>
<name>A0A9Q0MRF8_9DIPT</name>
<proteinExistence type="predicted"/>
<dbReference type="AlphaFoldDB" id="A0A9Q0MRF8"/>
<protein>
    <submittedName>
        <fullName evidence="1">Formamidase</fullName>
    </submittedName>
</protein>
<evidence type="ECO:0000313" key="2">
    <source>
        <dbReference type="Proteomes" id="UP001151699"/>
    </source>
</evidence>
<accession>A0A9Q0MRF8</accession>
<dbReference type="InterPro" id="IPR054833">
    <property type="entry name" value="FormamaseFmdA"/>
</dbReference>
<dbReference type="SUPFAM" id="SSF141130">
    <property type="entry name" value="Acetamidase/Formamidase-like"/>
    <property type="match status" value="1"/>
</dbReference>
<dbReference type="Gene3D" id="2.60.120.580">
    <property type="entry name" value="Acetamidase/Formamidase-like domains"/>
    <property type="match status" value="1"/>
</dbReference>
<dbReference type="PANTHER" id="PTHR31891:SF1">
    <property type="entry name" value="FORMAMIDASE C869.04-RELATED"/>
    <property type="match status" value="1"/>
</dbReference>
<dbReference type="GO" id="GO:0016811">
    <property type="term" value="F:hydrolase activity, acting on carbon-nitrogen (but not peptide) bonds, in linear amides"/>
    <property type="evidence" value="ECO:0007669"/>
    <property type="project" value="InterPro"/>
</dbReference>
<comment type="caution">
    <text evidence="1">The sequence shown here is derived from an EMBL/GenBank/DDBJ whole genome shotgun (WGS) entry which is preliminary data.</text>
</comment>
<feature type="non-terminal residue" evidence="1">
    <location>
        <position position="427"/>
    </location>
</feature>
<dbReference type="EMBL" id="WJQU01000004">
    <property type="protein sequence ID" value="KAJ6636586.1"/>
    <property type="molecule type" value="Genomic_DNA"/>
</dbReference>
<evidence type="ECO:0000313" key="1">
    <source>
        <dbReference type="EMBL" id="KAJ6636586.1"/>
    </source>
</evidence>
<dbReference type="InterPro" id="IPR004304">
    <property type="entry name" value="FmdA_AmdA"/>
</dbReference>
<gene>
    <name evidence="1" type="primary">fmdA_1</name>
    <name evidence="1" type="ORF">Bhyg_15177</name>
</gene>
<organism evidence="1 2">
    <name type="scientific">Pseudolycoriella hygida</name>
    <dbReference type="NCBI Taxonomy" id="35572"/>
    <lineage>
        <taxon>Eukaryota</taxon>
        <taxon>Metazoa</taxon>
        <taxon>Ecdysozoa</taxon>
        <taxon>Arthropoda</taxon>
        <taxon>Hexapoda</taxon>
        <taxon>Insecta</taxon>
        <taxon>Pterygota</taxon>
        <taxon>Neoptera</taxon>
        <taxon>Endopterygota</taxon>
        <taxon>Diptera</taxon>
        <taxon>Nematocera</taxon>
        <taxon>Sciaroidea</taxon>
        <taxon>Sciaridae</taxon>
        <taxon>Pseudolycoriella</taxon>
    </lineage>
</organism>
<dbReference type="Pfam" id="PF03069">
    <property type="entry name" value="FmdA_AmdA"/>
    <property type="match status" value="1"/>
</dbReference>
<dbReference type="PANTHER" id="PTHR31891">
    <property type="entry name" value="FORMAMIDASE C869.04-RELATED"/>
    <property type="match status" value="1"/>
</dbReference>
<sequence>QLYFDSVSLFKVRFNPYGSISCKFVFAVYGRKMPPTIIRVDLTKSVENQPQPMHNRWHPSIPPVARVRVGESFRVECMDWTGGQIKNNDSADDIENVDLTRIHILSGPIYVEGAEPNDLLVVDILDIGTLPEMEWGFTGIFAKHNGGGFLTDHYPKAAKAIWEFEGRHATSRHIPGVRLTALMHPGLIACTPSMELLNEWNRRERQLVADETITVPPRALLPEKHGACVGSLKGNEAIRICEEAARTIPPREHGGNCDIKNLTIGSKAYLPVYVPGAKLSVGDIHFCQGDGEISYCGAIETAGYIDLKLSLIKNGVNKYKQKNPMFSPSVSRFTYGPQLVFEGISVDEAGRQYYMDANVAYRQAALNAIEYLKMQGYTGEQAYILLSAAPVDGHLNSLVDAPNSCCTLSLPLEIFDRDISPKVDVAK</sequence>